<reference evidence="1" key="2">
    <citation type="journal article" date="2021" name="PeerJ">
        <title>Extensive microbial diversity within the chicken gut microbiome revealed by metagenomics and culture.</title>
        <authorList>
            <person name="Gilroy R."/>
            <person name="Ravi A."/>
            <person name="Getino M."/>
            <person name="Pursley I."/>
            <person name="Horton D.L."/>
            <person name="Alikhan N.F."/>
            <person name="Baker D."/>
            <person name="Gharbi K."/>
            <person name="Hall N."/>
            <person name="Watson M."/>
            <person name="Adriaenssens E.M."/>
            <person name="Foster-Nyarko E."/>
            <person name="Jarju S."/>
            <person name="Secka A."/>
            <person name="Antonio M."/>
            <person name="Oren A."/>
            <person name="Chaudhuri R.R."/>
            <person name="La Ragione R."/>
            <person name="Hildebrand F."/>
            <person name="Pallen M.J."/>
        </authorList>
    </citation>
    <scope>NUCLEOTIDE SEQUENCE</scope>
    <source>
        <strain evidence="1">1370</strain>
    </source>
</reference>
<reference evidence="1" key="1">
    <citation type="submission" date="2020-10" db="EMBL/GenBank/DDBJ databases">
        <authorList>
            <person name="Gilroy R."/>
        </authorList>
    </citation>
    <scope>NUCLEOTIDE SEQUENCE</scope>
    <source>
        <strain evidence="1">1370</strain>
    </source>
</reference>
<protein>
    <submittedName>
        <fullName evidence="1">Uncharacterized protein</fullName>
    </submittedName>
</protein>
<evidence type="ECO:0000313" key="2">
    <source>
        <dbReference type="Proteomes" id="UP000823960"/>
    </source>
</evidence>
<proteinExistence type="predicted"/>
<evidence type="ECO:0000313" key="1">
    <source>
        <dbReference type="EMBL" id="HIV10775.1"/>
    </source>
</evidence>
<gene>
    <name evidence="1" type="ORF">IAD28_03655</name>
</gene>
<name>A0A9D1NRJ9_9FIRM</name>
<dbReference type="Proteomes" id="UP000823960">
    <property type="component" value="Unassembled WGS sequence"/>
</dbReference>
<comment type="caution">
    <text evidence="1">The sequence shown here is derived from an EMBL/GenBank/DDBJ whole genome shotgun (WGS) entry which is preliminary data.</text>
</comment>
<organism evidence="1 2">
    <name type="scientific">Candidatus Faeciplasma avium</name>
    <dbReference type="NCBI Taxonomy" id="2840798"/>
    <lineage>
        <taxon>Bacteria</taxon>
        <taxon>Bacillati</taxon>
        <taxon>Bacillota</taxon>
        <taxon>Clostridia</taxon>
        <taxon>Eubacteriales</taxon>
        <taxon>Oscillospiraceae</taxon>
        <taxon>Oscillospiraceae incertae sedis</taxon>
        <taxon>Candidatus Faeciplasma</taxon>
    </lineage>
</organism>
<sequence length="273" mass="31856">MVKRIANRFEKLLLSNADTVNRLNFYGHDFGMDRLGHFIVPYVLRKKIGALKRDRLQMENGAYPPRKDGGYGWFIVEETVDESEMPAEYNAGCNVASNNDGSKDKTPGHIYYYWIAKYFDNDVYHNGGMRWLCARDIFQVNPDGILDKNLISDEDAARLIQKCLILNDRRGYRLNFACFMEEQLDEFISLFCLNDEELENLLLRWIVSVRKSFSNFVPKRLELQINQWVSLYLFQIVGYVTDELIRRGVLKNPLLNNPFTDGVFYVSGKYINP</sequence>
<dbReference type="EMBL" id="DVOL01000046">
    <property type="protein sequence ID" value="HIV10775.1"/>
    <property type="molecule type" value="Genomic_DNA"/>
</dbReference>
<accession>A0A9D1NRJ9</accession>
<dbReference type="AlphaFoldDB" id="A0A9D1NRJ9"/>